<protein>
    <submittedName>
        <fullName evidence="2">Enoyl-CoA hydratase</fullName>
        <ecNumber evidence="2">4.2.1.17</ecNumber>
    </submittedName>
</protein>
<dbReference type="PANTHER" id="PTHR43802:SF1">
    <property type="entry name" value="IP11341P-RELATED"/>
    <property type="match status" value="1"/>
</dbReference>
<keyword evidence="2" id="KW-0456">Lyase</keyword>
<dbReference type="CDD" id="cd06558">
    <property type="entry name" value="crotonase-like"/>
    <property type="match status" value="1"/>
</dbReference>
<dbReference type="RefSeq" id="WP_183616959.1">
    <property type="nucleotide sequence ID" value="NZ_JACIDY010000004.1"/>
</dbReference>
<dbReference type="Proteomes" id="UP000561459">
    <property type="component" value="Unassembled WGS sequence"/>
</dbReference>
<organism evidence="2 3">
    <name type="scientific">Novosphingobium fluoreni</name>
    <dbReference type="NCBI Taxonomy" id="1391222"/>
    <lineage>
        <taxon>Bacteria</taxon>
        <taxon>Pseudomonadati</taxon>
        <taxon>Pseudomonadota</taxon>
        <taxon>Alphaproteobacteria</taxon>
        <taxon>Sphingomonadales</taxon>
        <taxon>Sphingomonadaceae</taxon>
        <taxon>Novosphingobium</taxon>
    </lineage>
</organism>
<comment type="similarity">
    <text evidence="1">Belongs to the enoyl-CoA hydratase/isomerase family.</text>
</comment>
<evidence type="ECO:0000313" key="2">
    <source>
        <dbReference type="EMBL" id="MBB3940323.1"/>
    </source>
</evidence>
<evidence type="ECO:0000313" key="3">
    <source>
        <dbReference type="Proteomes" id="UP000561459"/>
    </source>
</evidence>
<dbReference type="InterPro" id="IPR001753">
    <property type="entry name" value="Enoyl-CoA_hydra/iso"/>
</dbReference>
<proteinExistence type="inferred from homology"/>
<dbReference type="EMBL" id="JACIDY010000004">
    <property type="protein sequence ID" value="MBB3940323.1"/>
    <property type="molecule type" value="Genomic_DNA"/>
</dbReference>
<evidence type="ECO:0000256" key="1">
    <source>
        <dbReference type="ARBA" id="ARBA00005254"/>
    </source>
</evidence>
<dbReference type="SUPFAM" id="SSF52096">
    <property type="entry name" value="ClpP/crotonase"/>
    <property type="match status" value="1"/>
</dbReference>
<dbReference type="GO" id="GO:0004300">
    <property type="term" value="F:enoyl-CoA hydratase activity"/>
    <property type="evidence" value="ECO:0007669"/>
    <property type="project" value="UniProtKB-EC"/>
</dbReference>
<sequence>MTEVLLKQEPAEGVLMLTLNRPAARNAIDLGLLDALTNAFADFRDDARWRVAILTGTPPAFCAGLDLKTFSVPDAPRHLVTELITSIPHLGKPIIAAVSGSAFTGGLEMVLACDFAIAAEEARFADTHAKIGALSGSGMGSRLPHRVGTAWAKQMMLTCAPIDAATALRIGLVNEVMPAEALVSRAVTLATQIAAHDPELIATARGVVDDAANLTLAEATRIEQAALAKRKARGAMSWNTTL</sequence>
<reference evidence="2 3" key="1">
    <citation type="submission" date="2020-08" db="EMBL/GenBank/DDBJ databases">
        <title>Genomic Encyclopedia of Type Strains, Phase IV (KMG-IV): sequencing the most valuable type-strain genomes for metagenomic binning, comparative biology and taxonomic classification.</title>
        <authorList>
            <person name="Goeker M."/>
        </authorList>
    </citation>
    <scope>NUCLEOTIDE SEQUENCE [LARGE SCALE GENOMIC DNA]</scope>
    <source>
        <strain evidence="2 3">DSM 27568</strain>
    </source>
</reference>
<dbReference type="Gene3D" id="3.90.226.10">
    <property type="entry name" value="2-enoyl-CoA Hydratase, Chain A, domain 1"/>
    <property type="match status" value="1"/>
</dbReference>
<dbReference type="Pfam" id="PF00378">
    <property type="entry name" value="ECH_1"/>
    <property type="match status" value="1"/>
</dbReference>
<dbReference type="InterPro" id="IPR029045">
    <property type="entry name" value="ClpP/crotonase-like_dom_sf"/>
</dbReference>
<comment type="caution">
    <text evidence="2">The sequence shown here is derived from an EMBL/GenBank/DDBJ whole genome shotgun (WGS) entry which is preliminary data.</text>
</comment>
<keyword evidence="3" id="KW-1185">Reference proteome</keyword>
<gene>
    <name evidence="2" type="ORF">GGR39_001980</name>
</gene>
<dbReference type="AlphaFoldDB" id="A0A7W6FYI2"/>
<name>A0A7W6FYI2_9SPHN</name>
<dbReference type="EC" id="4.2.1.17" evidence="2"/>
<accession>A0A7W6FYI2</accession>
<dbReference type="PANTHER" id="PTHR43802">
    <property type="entry name" value="ENOYL-COA HYDRATASE"/>
    <property type="match status" value="1"/>
</dbReference>